<organism evidence="2">
    <name type="scientific">Siphoviridae sp. ctVsq1</name>
    <dbReference type="NCBI Taxonomy" id="2827577"/>
    <lineage>
        <taxon>Viruses</taxon>
        <taxon>Duplodnaviria</taxon>
        <taxon>Heunggongvirae</taxon>
        <taxon>Uroviricota</taxon>
        <taxon>Caudoviricetes</taxon>
    </lineage>
</organism>
<reference evidence="2" key="1">
    <citation type="journal article" date="2021" name="Proc. Natl. Acad. Sci. U.S.A.">
        <title>A Catalog of Tens of Thousands of Viruses from Human Metagenomes Reveals Hidden Associations with Chronic Diseases.</title>
        <authorList>
            <person name="Tisza M.J."/>
            <person name="Buck C.B."/>
        </authorList>
    </citation>
    <scope>NUCLEOTIDE SEQUENCE</scope>
    <source>
        <strain evidence="2">CtVsq1</strain>
    </source>
</reference>
<feature type="coiled-coil region" evidence="1">
    <location>
        <begin position="27"/>
        <end position="57"/>
    </location>
</feature>
<proteinExistence type="predicted"/>
<protein>
    <submittedName>
        <fullName evidence="2">Uncharacterized protein</fullName>
    </submittedName>
</protein>
<sequence>MFGKKARKIEQQSKALNRLWFINLQQTEILKATLEREERLLDELARLKGEVRNGNNQ</sequence>
<accession>A0A8S5LKJ7</accession>
<keyword evidence="1" id="KW-0175">Coiled coil</keyword>
<dbReference type="EMBL" id="BK015863">
    <property type="protein sequence ID" value="DAD70359.1"/>
    <property type="molecule type" value="Genomic_DNA"/>
</dbReference>
<evidence type="ECO:0000256" key="1">
    <source>
        <dbReference type="SAM" id="Coils"/>
    </source>
</evidence>
<name>A0A8S5LKJ7_9CAUD</name>
<evidence type="ECO:0000313" key="2">
    <source>
        <dbReference type="EMBL" id="DAD70359.1"/>
    </source>
</evidence>